<evidence type="ECO:0000313" key="3">
    <source>
        <dbReference type="Proteomes" id="UP000677918"/>
    </source>
</evidence>
<keyword evidence="3" id="KW-1185">Reference proteome</keyword>
<sequence>MRASKSGGEGWDWKWLLSQFEEMKFGSIQITIHDGKVVQVDRTEKFRSPQASAGQSLPTRRSINEQSR</sequence>
<dbReference type="InterPro" id="IPR018743">
    <property type="entry name" value="DUF2292"/>
</dbReference>
<dbReference type="AlphaFoldDB" id="A0A8J4H239"/>
<dbReference type="EMBL" id="BOVK01000029">
    <property type="protein sequence ID" value="GIQ69542.1"/>
    <property type="molecule type" value="Genomic_DNA"/>
</dbReference>
<accession>A0A8J4H239</accession>
<name>A0A8J4H239_9BACL</name>
<dbReference type="Proteomes" id="UP000677918">
    <property type="component" value="Unassembled WGS sequence"/>
</dbReference>
<proteinExistence type="predicted"/>
<evidence type="ECO:0000313" key="2">
    <source>
        <dbReference type="EMBL" id="GIQ69542.1"/>
    </source>
</evidence>
<organism evidence="2 3">
    <name type="scientific">Xylanibacillus composti</name>
    <dbReference type="NCBI Taxonomy" id="1572762"/>
    <lineage>
        <taxon>Bacteria</taxon>
        <taxon>Bacillati</taxon>
        <taxon>Bacillota</taxon>
        <taxon>Bacilli</taxon>
        <taxon>Bacillales</taxon>
        <taxon>Paenibacillaceae</taxon>
        <taxon>Xylanibacillus</taxon>
    </lineage>
</organism>
<feature type="region of interest" description="Disordered" evidence="1">
    <location>
        <begin position="43"/>
        <end position="68"/>
    </location>
</feature>
<feature type="compositionally biased region" description="Polar residues" evidence="1">
    <location>
        <begin position="49"/>
        <end position="68"/>
    </location>
</feature>
<dbReference type="Pfam" id="PF10055">
    <property type="entry name" value="DUF2292"/>
    <property type="match status" value="1"/>
</dbReference>
<protein>
    <recommendedName>
        <fullName evidence="4">DUF2292 domain-containing protein</fullName>
    </recommendedName>
</protein>
<comment type="caution">
    <text evidence="2">The sequence shown here is derived from an EMBL/GenBank/DDBJ whole genome shotgun (WGS) entry which is preliminary data.</text>
</comment>
<dbReference type="RefSeq" id="WP_213412342.1">
    <property type="nucleotide sequence ID" value="NZ_BOVK01000029.1"/>
</dbReference>
<evidence type="ECO:0008006" key="4">
    <source>
        <dbReference type="Google" id="ProtNLM"/>
    </source>
</evidence>
<gene>
    <name evidence="2" type="ORF">XYCOK13_23660</name>
</gene>
<reference evidence="2" key="1">
    <citation type="submission" date="2021-04" db="EMBL/GenBank/DDBJ databases">
        <title>Draft genome sequence of Xylanibacillus composti strain K13.</title>
        <authorList>
            <person name="Uke A."/>
            <person name="Chhe C."/>
            <person name="Baramee S."/>
            <person name="Kosugi A."/>
        </authorList>
    </citation>
    <scope>NUCLEOTIDE SEQUENCE</scope>
    <source>
        <strain evidence="2">K13</strain>
    </source>
</reference>
<evidence type="ECO:0000256" key="1">
    <source>
        <dbReference type="SAM" id="MobiDB-lite"/>
    </source>
</evidence>